<feature type="transmembrane region" description="Helical" evidence="6">
    <location>
        <begin position="282"/>
        <end position="309"/>
    </location>
</feature>
<protein>
    <submittedName>
        <fullName evidence="7">Malic acid transport protein</fullName>
    </submittedName>
</protein>
<name>A0A1Q5TFV5_9EURO</name>
<organism evidence="7 8">
    <name type="scientific">Penicillium subrubescens</name>
    <dbReference type="NCBI Taxonomy" id="1316194"/>
    <lineage>
        <taxon>Eukaryota</taxon>
        <taxon>Fungi</taxon>
        <taxon>Dikarya</taxon>
        <taxon>Ascomycota</taxon>
        <taxon>Pezizomycotina</taxon>
        <taxon>Eurotiomycetes</taxon>
        <taxon>Eurotiomycetidae</taxon>
        <taxon>Eurotiales</taxon>
        <taxon>Aspergillaceae</taxon>
        <taxon>Penicillium</taxon>
    </lineage>
</organism>
<proteinExistence type="predicted"/>
<evidence type="ECO:0000256" key="6">
    <source>
        <dbReference type="SAM" id="Phobius"/>
    </source>
</evidence>
<dbReference type="GO" id="GO:0016020">
    <property type="term" value="C:membrane"/>
    <property type="evidence" value="ECO:0007669"/>
    <property type="project" value="UniProtKB-SubCell"/>
</dbReference>
<dbReference type="PANTHER" id="PTHR31162:SF3">
    <property type="entry name" value="TRANSPORTER_MALIC ACID TRANSPORT PROTEIN, PUTATIVE-RELATED"/>
    <property type="match status" value="1"/>
</dbReference>
<keyword evidence="8" id="KW-1185">Reference proteome</keyword>
<dbReference type="STRING" id="1316194.A0A1Q5TFV5"/>
<keyword evidence="2 6" id="KW-0812">Transmembrane</keyword>
<dbReference type="OrthoDB" id="2901184at2759"/>
<dbReference type="AlphaFoldDB" id="A0A1Q5TFV5"/>
<accession>A0A1Q5TFV5</accession>
<feature type="region of interest" description="Disordered" evidence="5">
    <location>
        <begin position="1"/>
        <end position="24"/>
    </location>
</feature>
<evidence type="ECO:0000256" key="5">
    <source>
        <dbReference type="SAM" id="MobiDB-lite"/>
    </source>
</evidence>
<feature type="transmembrane region" description="Helical" evidence="6">
    <location>
        <begin position="184"/>
        <end position="203"/>
    </location>
</feature>
<gene>
    <name evidence="7" type="ORF">PENSUB_8503</name>
</gene>
<dbReference type="EMBL" id="MNBE01000664">
    <property type="protein sequence ID" value="OKO99117.1"/>
    <property type="molecule type" value="Genomic_DNA"/>
</dbReference>
<feature type="transmembrane region" description="Helical" evidence="6">
    <location>
        <begin position="427"/>
        <end position="452"/>
    </location>
</feature>
<reference evidence="7 8" key="1">
    <citation type="submission" date="2016-10" db="EMBL/GenBank/DDBJ databases">
        <title>Genome sequence of the ascomycete fungus Penicillium subrubescens.</title>
        <authorList>
            <person name="De Vries R.P."/>
            <person name="Peng M."/>
            <person name="Dilokpimol A."/>
            <person name="Hilden K."/>
            <person name="Makela M.R."/>
            <person name="Grigoriev I."/>
            <person name="Riley R."/>
            <person name="Granchi Z."/>
        </authorList>
    </citation>
    <scope>NUCLEOTIDE SEQUENCE [LARGE SCALE GENOMIC DNA]</scope>
    <source>
        <strain evidence="7 8">CBS 132785</strain>
    </source>
</reference>
<dbReference type="Proteomes" id="UP000186955">
    <property type="component" value="Unassembled WGS sequence"/>
</dbReference>
<evidence type="ECO:0000256" key="2">
    <source>
        <dbReference type="ARBA" id="ARBA00022692"/>
    </source>
</evidence>
<comment type="caution">
    <text evidence="7">The sequence shown here is derived from an EMBL/GenBank/DDBJ whole genome shotgun (WGS) entry which is preliminary data.</text>
</comment>
<evidence type="ECO:0000256" key="3">
    <source>
        <dbReference type="ARBA" id="ARBA00022989"/>
    </source>
</evidence>
<feature type="transmembrane region" description="Helical" evidence="6">
    <location>
        <begin position="143"/>
        <end position="164"/>
    </location>
</feature>
<feature type="transmembrane region" description="Helical" evidence="6">
    <location>
        <begin position="112"/>
        <end position="131"/>
    </location>
</feature>
<keyword evidence="3 6" id="KW-1133">Transmembrane helix</keyword>
<dbReference type="PANTHER" id="PTHR31162">
    <property type="entry name" value="MALIC ACID TRANSPORT PROTEIN-RELATED"/>
    <property type="match status" value="1"/>
</dbReference>
<feature type="transmembrane region" description="Helical" evidence="6">
    <location>
        <begin position="361"/>
        <end position="386"/>
    </location>
</feature>
<feature type="transmembrane region" description="Helical" evidence="6">
    <location>
        <begin position="398"/>
        <end position="421"/>
    </location>
</feature>
<evidence type="ECO:0000256" key="1">
    <source>
        <dbReference type="ARBA" id="ARBA00004141"/>
    </source>
</evidence>
<dbReference type="InterPro" id="IPR038665">
    <property type="entry name" value="Voltage-dep_anion_channel_sf"/>
</dbReference>
<dbReference type="Gene3D" id="1.50.10.150">
    <property type="entry name" value="Voltage-dependent anion channel"/>
    <property type="match status" value="1"/>
</dbReference>
<feature type="transmembrane region" description="Helical" evidence="6">
    <location>
        <begin position="215"/>
        <end position="238"/>
    </location>
</feature>
<dbReference type="GO" id="GO:0015140">
    <property type="term" value="F:malate transmembrane transporter activity"/>
    <property type="evidence" value="ECO:0007669"/>
    <property type="project" value="InterPro"/>
</dbReference>
<dbReference type="Pfam" id="PF03595">
    <property type="entry name" value="SLAC1"/>
    <property type="match status" value="1"/>
</dbReference>
<evidence type="ECO:0000313" key="8">
    <source>
        <dbReference type="Proteomes" id="UP000186955"/>
    </source>
</evidence>
<feature type="transmembrane region" description="Helical" evidence="6">
    <location>
        <begin position="250"/>
        <end position="270"/>
    </location>
</feature>
<feature type="transmembrane region" description="Helical" evidence="6">
    <location>
        <begin position="321"/>
        <end position="341"/>
    </location>
</feature>
<comment type="subcellular location">
    <subcellularLocation>
        <location evidence="1">Membrane</location>
        <topology evidence="1">Multi-pass membrane protein</topology>
    </subcellularLocation>
</comment>
<dbReference type="InterPro" id="IPR030185">
    <property type="entry name" value="Mae1"/>
</dbReference>
<dbReference type="InterPro" id="IPR004695">
    <property type="entry name" value="SLAC1/Mae1/Ssu1/TehA"/>
</dbReference>
<dbReference type="CDD" id="cd09317">
    <property type="entry name" value="TDT_Mae1_like"/>
    <property type="match status" value="1"/>
</dbReference>
<keyword evidence="4 6" id="KW-0472">Membrane</keyword>
<sequence>MSYSTDLQRVPRYLRSPGDDGYRTPTIEDAERTLAVLGVADAPCLGSSSNARQVHTSALEAAFYKVASRATDQTSDNKNFSHCVDRDGAELTRKVTDASASSLKWKKRIRHVTWAYFTLTMATGGLANVLYEVPYRFRGLDTIGTVIFLINIALYLFIWGLLLARFYHYPYTFKASFLHPTESLFVPACVVSFGTILINISQYGPENTGPWLMEAVGILFWIDAVLAVIFSAGIYLVLWSTQTFTIAQMTPIWIFPAYPMLIIGPHAGILSAKLEQARSLRIIIGGTTIQGVGFLVSLMVYSAFIYRLMTQKLPKENIRPGMFVSVGPSGFTVAGIVNMAASAKRSFPADFMGNGELAADVLRVVVDFAALWLWGLAIFFFIIASAAHWSAIGPGRMVFSMTWFSFVFPNTSLITATFAIGKAFSCKAINIVGCVAILPLILMYFFVCYMMIRAIVTHQILWPQKGEDRDEGGFAIHQVQPDAEMSDETNKSSV</sequence>
<evidence type="ECO:0000313" key="7">
    <source>
        <dbReference type="EMBL" id="OKO99117.1"/>
    </source>
</evidence>
<evidence type="ECO:0000256" key="4">
    <source>
        <dbReference type="ARBA" id="ARBA00023136"/>
    </source>
</evidence>